<dbReference type="PANTHER" id="PTHR43244:SF1">
    <property type="entry name" value="5,10-METHYLENETETRAHYDROMETHANOPTERIN REDUCTASE"/>
    <property type="match status" value="1"/>
</dbReference>
<gene>
    <name evidence="3" type="ORF">SAMN05216218_101203</name>
</gene>
<dbReference type="Pfam" id="PF00296">
    <property type="entry name" value="Bac_luciferase"/>
    <property type="match status" value="1"/>
</dbReference>
<dbReference type="PANTHER" id="PTHR43244">
    <property type="match status" value="1"/>
</dbReference>
<evidence type="ECO:0000259" key="2">
    <source>
        <dbReference type="Pfam" id="PF00296"/>
    </source>
</evidence>
<dbReference type="Proteomes" id="UP000199076">
    <property type="component" value="Unassembled WGS sequence"/>
</dbReference>
<sequence length="326" mass="34700">MQPGLLLPPADVMDPTGVATTAEQLGYGSVWMPELWGSDAFVQLSAVAEATETVQLGTAIANVFSRSPAVLAMAAATVDRYADGRMVLGTGVSTAKAIEDLHGLEFENPVRRAHETIAIAQRYLSTDDGTVSYDGKLFEVEDFEPLGRDVPVYHAALGPANRRVVARLADGWIPHNVPFPDLPAAFEDIEETAAEAGRDASQITVAPYVPSAVSDDDPDAARDAIRGHVAYYVGNGEGYRKAVAQRFPDQAETVAERWQAGDRDAAKAAVTDEMVHALGVAGTTEEARERLAELQDGFVDLPIITVPRQAAGEMAMSTIQALAPDA</sequence>
<evidence type="ECO:0000256" key="1">
    <source>
        <dbReference type="ARBA" id="ARBA00023002"/>
    </source>
</evidence>
<reference evidence="4" key="1">
    <citation type="submission" date="2016-10" db="EMBL/GenBank/DDBJ databases">
        <authorList>
            <person name="Varghese N."/>
            <person name="Submissions S."/>
        </authorList>
    </citation>
    <scope>NUCLEOTIDE SEQUENCE [LARGE SCALE GENOMIC DNA]</scope>
    <source>
        <strain evidence="4">IBRC-M 10760</strain>
    </source>
</reference>
<evidence type="ECO:0000313" key="3">
    <source>
        <dbReference type="EMBL" id="SDE75510.1"/>
    </source>
</evidence>
<dbReference type="AlphaFoldDB" id="A0A1G7FHW5"/>
<dbReference type="SUPFAM" id="SSF51679">
    <property type="entry name" value="Bacterial luciferase-like"/>
    <property type="match status" value="1"/>
</dbReference>
<accession>A0A1G7FHW5</accession>
<dbReference type="InterPro" id="IPR036661">
    <property type="entry name" value="Luciferase-like_sf"/>
</dbReference>
<keyword evidence="4" id="KW-1185">Reference proteome</keyword>
<keyword evidence="3" id="KW-0503">Monooxygenase</keyword>
<dbReference type="EMBL" id="FNBK01000001">
    <property type="protein sequence ID" value="SDE75510.1"/>
    <property type="molecule type" value="Genomic_DNA"/>
</dbReference>
<proteinExistence type="predicted"/>
<protein>
    <submittedName>
        <fullName evidence="3">Flavin-dependent oxidoreductase, luciferase family (Includes alkanesulfonate monooxygenase SsuD and methylene tetrahydromethanopterin reductase)</fullName>
    </submittedName>
</protein>
<dbReference type="STRING" id="660518.SAMN05216218_101203"/>
<feature type="domain" description="Luciferase-like" evidence="2">
    <location>
        <begin position="17"/>
        <end position="300"/>
    </location>
</feature>
<name>A0A1G7FHW5_9EURY</name>
<dbReference type="InterPro" id="IPR050564">
    <property type="entry name" value="F420-G6PD/mer"/>
</dbReference>
<dbReference type="OrthoDB" id="167712at2157"/>
<organism evidence="3 4">
    <name type="scientific">Halorientalis regularis</name>
    <dbReference type="NCBI Taxonomy" id="660518"/>
    <lineage>
        <taxon>Archaea</taxon>
        <taxon>Methanobacteriati</taxon>
        <taxon>Methanobacteriota</taxon>
        <taxon>Stenosarchaea group</taxon>
        <taxon>Halobacteria</taxon>
        <taxon>Halobacteriales</taxon>
        <taxon>Haloarculaceae</taxon>
        <taxon>Halorientalis</taxon>
    </lineage>
</organism>
<evidence type="ECO:0000313" key="4">
    <source>
        <dbReference type="Proteomes" id="UP000199076"/>
    </source>
</evidence>
<dbReference type="InterPro" id="IPR011251">
    <property type="entry name" value="Luciferase-like_dom"/>
</dbReference>
<dbReference type="GO" id="GO:0004497">
    <property type="term" value="F:monooxygenase activity"/>
    <property type="evidence" value="ECO:0007669"/>
    <property type="project" value="UniProtKB-KW"/>
</dbReference>
<dbReference type="Gene3D" id="3.20.20.30">
    <property type="entry name" value="Luciferase-like domain"/>
    <property type="match status" value="1"/>
</dbReference>
<dbReference type="GO" id="GO:0016705">
    <property type="term" value="F:oxidoreductase activity, acting on paired donors, with incorporation or reduction of molecular oxygen"/>
    <property type="evidence" value="ECO:0007669"/>
    <property type="project" value="InterPro"/>
</dbReference>
<dbReference type="RefSeq" id="WP_092686726.1">
    <property type="nucleotide sequence ID" value="NZ_FNBK01000001.1"/>
</dbReference>
<keyword evidence="1" id="KW-0560">Oxidoreductase</keyword>